<dbReference type="Gene3D" id="1.20.1260.100">
    <property type="entry name" value="TspO/MBR protein"/>
    <property type="match status" value="1"/>
</dbReference>
<sequence length="192" mass="21392">MILSTCPLGVAHDHTESKKSLLEPRRIKQKENALTDRTCWIGLVIFIAICLGAAALGAIATTPEIDGWYRTIEKPSWNPPNWIFGPVWTTLYILMAIAAWLVWRPAGFAAASTPLTLFALQLALNIAWPWIFFGLHQPGWALAEIVLPWLAIAATTAAFFRCSLIAGWLLTPYLAWVSFAAVLNYTIWRINS</sequence>
<evidence type="ECO:0000256" key="2">
    <source>
        <dbReference type="ARBA" id="ARBA00007524"/>
    </source>
</evidence>
<keyword evidence="3 6" id="KW-0812">Transmembrane</keyword>
<evidence type="ECO:0000256" key="5">
    <source>
        <dbReference type="ARBA" id="ARBA00023136"/>
    </source>
</evidence>
<evidence type="ECO:0000313" key="8">
    <source>
        <dbReference type="Proteomes" id="UP000315017"/>
    </source>
</evidence>
<dbReference type="KEGG" id="aagg:ETAA8_68680"/>
<feature type="transmembrane region" description="Helical" evidence="6">
    <location>
        <begin position="139"/>
        <end position="160"/>
    </location>
</feature>
<reference evidence="7 8" key="1">
    <citation type="submission" date="2019-02" db="EMBL/GenBank/DDBJ databases">
        <title>Deep-cultivation of Planctomycetes and their phenomic and genomic characterization uncovers novel biology.</title>
        <authorList>
            <person name="Wiegand S."/>
            <person name="Jogler M."/>
            <person name="Boedeker C."/>
            <person name="Pinto D."/>
            <person name="Vollmers J."/>
            <person name="Rivas-Marin E."/>
            <person name="Kohn T."/>
            <person name="Peeters S.H."/>
            <person name="Heuer A."/>
            <person name="Rast P."/>
            <person name="Oberbeckmann S."/>
            <person name="Bunk B."/>
            <person name="Jeske O."/>
            <person name="Meyerdierks A."/>
            <person name="Storesund J.E."/>
            <person name="Kallscheuer N."/>
            <person name="Luecker S."/>
            <person name="Lage O.M."/>
            <person name="Pohl T."/>
            <person name="Merkel B.J."/>
            <person name="Hornburger P."/>
            <person name="Mueller R.-W."/>
            <person name="Bruemmer F."/>
            <person name="Labrenz M."/>
            <person name="Spormann A.M."/>
            <person name="Op den Camp H."/>
            <person name="Overmann J."/>
            <person name="Amann R."/>
            <person name="Jetten M.S.M."/>
            <person name="Mascher T."/>
            <person name="Medema M.H."/>
            <person name="Devos D.P."/>
            <person name="Kaster A.-K."/>
            <person name="Ovreas L."/>
            <person name="Rohde M."/>
            <person name="Galperin M.Y."/>
            <person name="Jogler C."/>
        </authorList>
    </citation>
    <scope>NUCLEOTIDE SEQUENCE [LARGE SCALE GENOMIC DNA]</scope>
    <source>
        <strain evidence="7 8">ETA_A8</strain>
    </source>
</reference>
<dbReference type="OrthoDB" id="9795496at2"/>
<evidence type="ECO:0000256" key="4">
    <source>
        <dbReference type="ARBA" id="ARBA00022989"/>
    </source>
</evidence>
<evidence type="ECO:0000256" key="3">
    <source>
        <dbReference type="ARBA" id="ARBA00022692"/>
    </source>
</evidence>
<dbReference type="AlphaFoldDB" id="A0A517YNB7"/>
<evidence type="ECO:0000313" key="7">
    <source>
        <dbReference type="EMBL" id="QDU31708.1"/>
    </source>
</evidence>
<dbReference type="Pfam" id="PF03073">
    <property type="entry name" value="TspO_MBR"/>
    <property type="match status" value="1"/>
</dbReference>
<protein>
    <submittedName>
        <fullName evidence="7">TspO/MBR family protein</fullName>
    </submittedName>
</protein>
<dbReference type="GO" id="GO:0033013">
    <property type="term" value="P:tetrapyrrole metabolic process"/>
    <property type="evidence" value="ECO:0007669"/>
    <property type="project" value="UniProtKB-ARBA"/>
</dbReference>
<feature type="transmembrane region" description="Helical" evidence="6">
    <location>
        <begin position="82"/>
        <end position="103"/>
    </location>
</feature>
<dbReference type="CDD" id="cd15904">
    <property type="entry name" value="TSPO_MBR"/>
    <property type="match status" value="1"/>
</dbReference>
<keyword evidence="8" id="KW-1185">Reference proteome</keyword>
<dbReference type="FunFam" id="1.20.1260.100:FF:000001">
    <property type="entry name" value="translocator protein 2"/>
    <property type="match status" value="1"/>
</dbReference>
<dbReference type="GO" id="GO:0016020">
    <property type="term" value="C:membrane"/>
    <property type="evidence" value="ECO:0007669"/>
    <property type="project" value="UniProtKB-SubCell"/>
</dbReference>
<dbReference type="InterPro" id="IPR004307">
    <property type="entry name" value="TspO_MBR"/>
</dbReference>
<keyword evidence="5 6" id="KW-0472">Membrane</keyword>
<comment type="subcellular location">
    <subcellularLocation>
        <location evidence="1">Membrane</location>
        <topology evidence="1">Multi-pass membrane protein</topology>
    </subcellularLocation>
</comment>
<name>A0A517YNB7_9BACT</name>
<dbReference type="EMBL" id="CP036274">
    <property type="protein sequence ID" value="QDU31708.1"/>
    <property type="molecule type" value="Genomic_DNA"/>
</dbReference>
<feature type="transmembrane region" description="Helical" evidence="6">
    <location>
        <begin position="115"/>
        <end position="133"/>
    </location>
</feature>
<keyword evidence="4 6" id="KW-1133">Transmembrane helix</keyword>
<dbReference type="PANTHER" id="PTHR10057:SF0">
    <property type="entry name" value="TRANSLOCATOR PROTEIN"/>
    <property type="match status" value="1"/>
</dbReference>
<dbReference type="PANTHER" id="PTHR10057">
    <property type="entry name" value="PERIPHERAL-TYPE BENZODIAZEPINE RECEPTOR"/>
    <property type="match status" value="1"/>
</dbReference>
<feature type="transmembrane region" description="Helical" evidence="6">
    <location>
        <begin position="167"/>
        <end position="188"/>
    </location>
</feature>
<evidence type="ECO:0000256" key="1">
    <source>
        <dbReference type="ARBA" id="ARBA00004141"/>
    </source>
</evidence>
<accession>A0A517YNB7</accession>
<proteinExistence type="inferred from homology"/>
<organism evidence="7 8">
    <name type="scientific">Anatilimnocola aggregata</name>
    <dbReference type="NCBI Taxonomy" id="2528021"/>
    <lineage>
        <taxon>Bacteria</taxon>
        <taxon>Pseudomonadati</taxon>
        <taxon>Planctomycetota</taxon>
        <taxon>Planctomycetia</taxon>
        <taxon>Pirellulales</taxon>
        <taxon>Pirellulaceae</taxon>
        <taxon>Anatilimnocola</taxon>
    </lineage>
</organism>
<dbReference type="InterPro" id="IPR038330">
    <property type="entry name" value="TspO/MBR-related_sf"/>
</dbReference>
<feature type="transmembrane region" description="Helical" evidence="6">
    <location>
        <begin position="38"/>
        <end position="62"/>
    </location>
</feature>
<evidence type="ECO:0000256" key="6">
    <source>
        <dbReference type="SAM" id="Phobius"/>
    </source>
</evidence>
<comment type="similarity">
    <text evidence="2">Belongs to the TspO/BZRP family.</text>
</comment>
<dbReference type="Proteomes" id="UP000315017">
    <property type="component" value="Chromosome"/>
</dbReference>
<gene>
    <name evidence="7" type="ORF">ETAA8_68680</name>
</gene>